<name>A0A229W1D9_9BIFI</name>
<dbReference type="GO" id="GO:0005506">
    <property type="term" value="F:iron ion binding"/>
    <property type="evidence" value="ECO:0007669"/>
    <property type="project" value="InterPro"/>
</dbReference>
<reference evidence="2 3" key="1">
    <citation type="submission" date="2017-05" db="EMBL/GenBank/DDBJ databases">
        <title>Bifidobacterium vansinderenii sp. nov.</title>
        <authorList>
            <person name="Lugli G.A."/>
            <person name="Duranti S."/>
            <person name="Mangifesta M."/>
        </authorList>
    </citation>
    <scope>NUCLEOTIDE SEQUENCE [LARGE SCALE GENOMIC DNA]</scope>
    <source>
        <strain evidence="2 3">Tam10B</strain>
    </source>
</reference>
<dbReference type="InterPro" id="IPR002871">
    <property type="entry name" value="NIF_FeS_clus_asmbl_NifU_N"/>
</dbReference>
<dbReference type="CDD" id="cd06664">
    <property type="entry name" value="IscU_like"/>
    <property type="match status" value="1"/>
</dbReference>
<dbReference type="AlphaFoldDB" id="A0A229W1D9"/>
<evidence type="ECO:0000313" key="3">
    <source>
        <dbReference type="Proteomes" id="UP000215433"/>
    </source>
</evidence>
<dbReference type="NCBIfam" id="TIGR01994">
    <property type="entry name" value="SUF_scaf_2"/>
    <property type="match status" value="1"/>
</dbReference>
<dbReference type="SUPFAM" id="SSF82649">
    <property type="entry name" value="SufE/NifU"/>
    <property type="match status" value="1"/>
</dbReference>
<feature type="domain" description="NIF system FeS cluster assembly NifU N-terminal" evidence="1">
    <location>
        <begin position="91"/>
        <end position="198"/>
    </location>
</feature>
<gene>
    <name evidence="2" type="ORF">Tam10B_0119</name>
</gene>
<comment type="caution">
    <text evidence="2">The sequence shown here is derived from an EMBL/GenBank/DDBJ whole genome shotgun (WGS) entry which is preliminary data.</text>
</comment>
<dbReference type="Pfam" id="PF01592">
    <property type="entry name" value="NifU_N"/>
    <property type="match status" value="1"/>
</dbReference>
<dbReference type="EMBL" id="NEWD01000002">
    <property type="protein sequence ID" value="OXN01677.1"/>
    <property type="molecule type" value="Genomic_DNA"/>
</dbReference>
<evidence type="ECO:0000313" key="2">
    <source>
        <dbReference type="EMBL" id="OXN01677.1"/>
    </source>
</evidence>
<protein>
    <submittedName>
        <fullName evidence="2">Iron-sulfur cluster assembly scaffold protein</fullName>
    </submittedName>
</protein>
<sequence length="222" mass="24261">MDLRTESSFRWEKYGASKSGRATRLEGMADYGMSSEELEQMYQEVILEASKTPHGKVSFTAEKGQQATIGVDSLSAGESTLSATHEYCVPAQSHQFNPTCGDEVTVRVEISDGTDGKPQHIEHLVWDGQGCSISQASLSIMVDLVDGKTVDEAMELFHAFHKLMESRGAGLDDEAMEEELGDAVVFQGVSRYPMRIKCALLGWEGLKDSMAQALAQMNAKEA</sequence>
<accession>A0A229W1D9</accession>
<organism evidence="2 3">
    <name type="scientific">Bifidobacterium vansinderenii</name>
    <dbReference type="NCBI Taxonomy" id="1984871"/>
    <lineage>
        <taxon>Bacteria</taxon>
        <taxon>Bacillati</taxon>
        <taxon>Actinomycetota</taxon>
        <taxon>Actinomycetes</taxon>
        <taxon>Bifidobacteriales</taxon>
        <taxon>Bifidobacteriaceae</taxon>
        <taxon>Bifidobacterium</taxon>
    </lineage>
</organism>
<dbReference type="GO" id="GO:0051536">
    <property type="term" value="F:iron-sulfur cluster binding"/>
    <property type="evidence" value="ECO:0007669"/>
    <property type="project" value="InterPro"/>
</dbReference>
<dbReference type="GO" id="GO:0016226">
    <property type="term" value="P:iron-sulfur cluster assembly"/>
    <property type="evidence" value="ECO:0007669"/>
    <property type="project" value="InterPro"/>
</dbReference>
<keyword evidence="3" id="KW-1185">Reference proteome</keyword>
<evidence type="ECO:0000259" key="1">
    <source>
        <dbReference type="Pfam" id="PF01592"/>
    </source>
</evidence>
<proteinExistence type="predicted"/>
<dbReference type="Proteomes" id="UP000215433">
    <property type="component" value="Unassembled WGS sequence"/>
</dbReference>
<dbReference type="Gene3D" id="3.90.1010.10">
    <property type="match status" value="1"/>
</dbReference>